<protein>
    <submittedName>
        <fullName evidence="1">Uncharacterized protein</fullName>
    </submittedName>
</protein>
<gene>
    <name evidence="1" type="ORF">K3G42_024115</name>
</gene>
<organism evidence="1 2">
    <name type="scientific">Sphaerodactylus townsendi</name>
    <dbReference type="NCBI Taxonomy" id="933632"/>
    <lineage>
        <taxon>Eukaryota</taxon>
        <taxon>Metazoa</taxon>
        <taxon>Chordata</taxon>
        <taxon>Craniata</taxon>
        <taxon>Vertebrata</taxon>
        <taxon>Euteleostomi</taxon>
        <taxon>Lepidosauria</taxon>
        <taxon>Squamata</taxon>
        <taxon>Bifurcata</taxon>
        <taxon>Gekkota</taxon>
        <taxon>Sphaerodactylidae</taxon>
        <taxon>Sphaerodactylus</taxon>
    </lineage>
</organism>
<sequence>MPPSRPCPRAEALQIKDTINNNDWITYKDTTYWEGREIEFKPRINITKEEYQIQWFSYLQLRDKFIKDKEEWGFIKETNELEEGIKYTGKKELSKLYHILLTQVTETEVVKNAMVK</sequence>
<evidence type="ECO:0000313" key="1">
    <source>
        <dbReference type="EMBL" id="KAH8003794.1"/>
    </source>
</evidence>
<accession>A0ACB8FF03</accession>
<proteinExistence type="predicted"/>
<keyword evidence="2" id="KW-1185">Reference proteome</keyword>
<reference evidence="1" key="1">
    <citation type="submission" date="2021-08" db="EMBL/GenBank/DDBJ databases">
        <title>The first chromosome-level gecko genome reveals the dynamic sex chromosomes of Neotropical dwarf geckos (Sphaerodactylidae: Sphaerodactylus).</title>
        <authorList>
            <person name="Pinto B.J."/>
            <person name="Keating S.E."/>
            <person name="Gamble T."/>
        </authorList>
    </citation>
    <scope>NUCLEOTIDE SEQUENCE</scope>
    <source>
        <strain evidence="1">TG3544</strain>
    </source>
</reference>
<comment type="caution">
    <text evidence="1">The sequence shown here is derived from an EMBL/GenBank/DDBJ whole genome shotgun (WGS) entry which is preliminary data.</text>
</comment>
<name>A0ACB8FF03_9SAUR</name>
<evidence type="ECO:0000313" key="2">
    <source>
        <dbReference type="Proteomes" id="UP000827872"/>
    </source>
</evidence>
<dbReference type="Proteomes" id="UP000827872">
    <property type="component" value="Linkage Group LG09"/>
</dbReference>
<dbReference type="EMBL" id="CM037622">
    <property type="protein sequence ID" value="KAH8003794.1"/>
    <property type="molecule type" value="Genomic_DNA"/>
</dbReference>